<dbReference type="SUPFAM" id="SSF109640">
    <property type="entry name" value="KRAB domain (Kruppel-associated box)"/>
    <property type="match status" value="1"/>
</dbReference>
<evidence type="ECO:0000313" key="12">
    <source>
        <dbReference type="EMBL" id="CAH2273461.1"/>
    </source>
</evidence>
<dbReference type="SMART" id="SM00349">
    <property type="entry name" value="KRAB"/>
    <property type="match status" value="1"/>
</dbReference>
<reference evidence="12" key="1">
    <citation type="submission" date="2022-03" db="EMBL/GenBank/DDBJ databases">
        <authorList>
            <person name="Alioto T."/>
            <person name="Alioto T."/>
            <person name="Gomez Garrido J."/>
        </authorList>
    </citation>
    <scope>NUCLEOTIDE SEQUENCE</scope>
</reference>
<evidence type="ECO:0000256" key="4">
    <source>
        <dbReference type="ARBA" id="ARBA00022737"/>
    </source>
</evidence>
<dbReference type="SUPFAM" id="SSF57667">
    <property type="entry name" value="beta-beta-alpha zinc fingers"/>
    <property type="match status" value="4"/>
</dbReference>
<dbReference type="FunFam" id="3.30.160.60:FF:000268">
    <property type="entry name" value="zinc finger protein 484 isoform X2"/>
    <property type="match status" value="1"/>
</dbReference>
<dbReference type="GO" id="GO:0006355">
    <property type="term" value="P:regulation of DNA-templated transcription"/>
    <property type="evidence" value="ECO:0007669"/>
    <property type="project" value="InterPro"/>
</dbReference>
<dbReference type="GO" id="GO:0005634">
    <property type="term" value="C:nucleus"/>
    <property type="evidence" value="ECO:0007669"/>
    <property type="project" value="UniProtKB-SubCell"/>
</dbReference>
<dbReference type="Gene3D" id="3.30.160.60">
    <property type="entry name" value="Classic Zinc Finger"/>
    <property type="match status" value="8"/>
</dbReference>
<dbReference type="FunFam" id="3.30.160.60:FF:000135">
    <property type="entry name" value="Zinc finger protein 358"/>
    <property type="match status" value="1"/>
</dbReference>
<dbReference type="FunFam" id="3.30.160.60:FF:002343">
    <property type="entry name" value="Zinc finger protein 33A"/>
    <property type="match status" value="1"/>
</dbReference>
<evidence type="ECO:0000259" key="10">
    <source>
        <dbReference type="PROSITE" id="PS50157"/>
    </source>
</evidence>
<feature type="domain" description="C2H2-type" evidence="10">
    <location>
        <begin position="308"/>
        <end position="335"/>
    </location>
</feature>
<dbReference type="FunFam" id="3.30.160.60:FF:001009">
    <property type="entry name" value="Zinc finger protein 26"/>
    <property type="match status" value="1"/>
</dbReference>
<proteinExistence type="inferred from homology"/>
<evidence type="ECO:0000256" key="8">
    <source>
        <dbReference type="ARBA" id="ARBA00023242"/>
    </source>
</evidence>
<comment type="similarity">
    <text evidence="2">Belongs to the krueppel C2H2-type zinc-finger protein family.</text>
</comment>
<keyword evidence="4" id="KW-0677">Repeat</keyword>
<dbReference type="FunFam" id="3.30.160.60:FF:000275">
    <property type="entry name" value="zinc finger protein 90 homolog"/>
    <property type="match status" value="1"/>
</dbReference>
<keyword evidence="7" id="KW-0238">DNA-binding</keyword>
<dbReference type="FunFam" id="3.30.160.60:FF:000176">
    <property type="entry name" value="zinc finger protein 70"/>
    <property type="match status" value="1"/>
</dbReference>
<feature type="domain" description="C2H2-type" evidence="10">
    <location>
        <begin position="336"/>
        <end position="363"/>
    </location>
</feature>
<dbReference type="Proteomes" id="UP001295444">
    <property type="component" value="Chromosome 03"/>
</dbReference>
<dbReference type="EMBL" id="OW240914">
    <property type="protein sequence ID" value="CAH2273461.1"/>
    <property type="molecule type" value="Genomic_DNA"/>
</dbReference>
<dbReference type="SMART" id="SM00355">
    <property type="entry name" value="ZnF_C2H2"/>
    <property type="match status" value="8"/>
</dbReference>
<dbReference type="GO" id="GO:0003677">
    <property type="term" value="F:DNA binding"/>
    <property type="evidence" value="ECO:0007669"/>
    <property type="project" value="UniProtKB-KW"/>
</dbReference>
<feature type="domain" description="C2H2-type" evidence="10">
    <location>
        <begin position="420"/>
        <end position="447"/>
    </location>
</feature>
<evidence type="ECO:0000256" key="3">
    <source>
        <dbReference type="ARBA" id="ARBA00022723"/>
    </source>
</evidence>
<dbReference type="FunFam" id="3.30.160.60:FF:000352">
    <property type="entry name" value="zinc finger protein 3 homolog"/>
    <property type="match status" value="1"/>
</dbReference>
<comment type="subcellular location">
    <subcellularLocation>
        <location evidence="1">Nucleus</location>
    </subcellularLocation>
</comment>
<dbReference type="PANTHER" id="PTHR23234:SF8">
    <property type="entry name" value="C2H2-TYPE DOMAIN-CONTAINING PROTEIN"/>
    <property type="match status" value="1"/>
</dbReference>
<feature type="domain" description="C2H2-type" evidence="10">
    <location>
        <begin position="252"/>
        <end position="279"/>
    </location>
</feature>
<dbReference type="Gene3D" id="6.10.140.140">
    <property type="match status" value="1"/>
</dbReference>
<keyword evidence="3" id="KW-0479">Metal-binding</keyword>
<evidence type="ECO:0000256" key="2">
    <source>
        <dbReference type="ARBA" id="ARBA00006991"/>
    </source>
</evidence>
<keyword evidence="5 9" id="KW-0863">Zinc-finger</keyword>
<name>A0AAD1RL01_PELCU</name>
<evidence type="ECO:0000256" key="5">
    <source>
        <dbReference type="ARBA" id="ARBA00022771"/>
    </source>
</evidence>
<feature type="domain" description="C2H2-type" evidence="10">
    <location>
        <begin position="280"/>
        <end position="307"/>
    </location>
</feature>
<feature type="domain" description="C2H2-type" evidence="10">
    <location>
        <begin position="364"/>
        <end position="391"/>
    </location>
</feature>
<sequence>MQSFFNPLPRMYESELDIKHRNLCREGTCKTSVPLKVPVQFSDVAVYFSEEEWNYLKEDQKLLYKDVMLENYTLLRSMGYLHKMPTVVSKIQQGEKPYLLDHIQHGTNLIHSFKDGLEGSNASPCKIEIDAHTDELHNDKRSYRMPRQIIDVKESCTPPFKVYNLRKRVPVQYTADSDEMEKCSFKNLQLNNNTFGGPAECLERKPVQSVCKRKQKPVLGESPYPCNECSKSFANKAYLVNHQKFHTGEAPYECSECGKCFKLVCLLRRHQIIHTGEKPHVCSECRKCFTHYSSLTKHQRIHTGEKPHKCSECGKRFTLTTYLIVHQRTHTGERPYICKECGHTFTQSSALTIHQRSHTGEKPYICTECGKGFTHRSHLITHQRLHTDERPFACKQCGKTFKHSSYLIVHQRSHTGERPYSCHHCDRKFAQSSQLATHLKSHEMENSI</sequence>
<accession>A0AAD1RL01</accession>
<protein>
    <submittedName>
        <fullName evidence="12">Zinc finger 25</fullName>
    </submittedName>
</protein>
<evidence type="ECO:0000256" key="9">
    <source>
        <dbReference type="PROSITE-ProRule" id="PRU00042"/>
    </source>
</evidence>
<organism evidence="12 13">
    <name type="scientific">Pelobates cultripes</name>
    <name type="common">Western spadefoot toad</name>
    <dbReference type="NCBI Taxonomy" id="61616"/>
    <lineage>
        <taxon>Eukaryota</taxon>
        <taxon>Metazoa</taxon>
        <taxon>Chordata</taxon>
        <taxon>Craniata</taxon>
        <taxon>Vertebrata</taxon>
        <taxon>Euteleostomi</taxon>
        <taxon>Amphibia</taxon>
        <taxon>Batrachia</taxon>
        <taxon>Anura</taxon>
        <taxon>Pelobatoidea</taxon>
        <taxon>Pelobatidae</taxon>
        <taxon>Pelobates</taxon>
    </lineage>
</organism>
<evidence type="ECO:0000256" key="7">
    <source>
        <dbReference type="ARBA" id="ARBA00023125"/>
    </source>
</evidence>
<dbReference type="Pfam" id="PF01352">
    <property type="entry name" value="KRAB"/>
    <property type="match status" value="1"/>
</dbReference>
<dbReference type="InterPro" id="IPR036051">
    <property type="entry name" value="KRAB_dom_sf"/>
</dbReference>
<keyword evidence="6" id="KW-0862">Zinc</keyword>
<keyword evidence="8" id="KW-0539">Nucleus</keyword>
<feature type="domain" description="C2H2-type" evidence="10">
    <location>
        <begin position="392"/>
        <end position="419"/>
    </location>
</feature>
<dbReference type="FunFam" id="3.30.160.60:FF:000690">
    <property type="entry name" value="Zinc finger protein 354C"/>
    <property type="match status" value="1"/>
</dbReference>
<dbReference type="InterPro" id="IPR001909">
    <property type="entry name" value="KRAB"/>
</dbReference>
<evidence type="ECO:0000256" key="6">
    <source>
        <dbReference type="ARBA" id="ARBA00022833"/>
    </source>
</evidence>
<evidence type="ECO:0000259" key="11">
    <source>
        <dbReference type="PROSITE" id="PS50805"/>
    </source>
</evidence>
<dbReference type="PROSITE" id="PS00028">
    <property type="entry name" value="ZINC_FINGER_C2H2_1"/>
    <property type="match status" value="8"/>
</dbReference>
<dbReference type="PANTHER" id="PTHR23234">
    <property type="entry name" value="ZNF44 PROTEIN"/>
    <property type="match status" value="1"/>
</dbReference>
<dbReference type="PROSITE" id="PS50805">
    <property type="entry name" value="KRAB"/>
    <property type="match status" value="1"/>
</dbReference>
<evidence type="ECO:0000313" key="13">
    <source>
        <dbReference type="Proteomes" id="UP001295444"/>
    </source>
</evidence>
<feature type="domain" description="C2H2-type" evidence="10">
    <location>
        <begin position="224"/>
        <end position="251"/>
    </location>
</feature>
<gene>
    <name evidence="12" type="ORF">PECUL_23A023482</name>
</gene>
<dbReference type="PROSITE" id="PS50157">
    <property type="entry name" value="ZINC_FINGER_C2H2_2"/>
    <property type="match status" value="8"/>
</dbReference>
<keyword evidence="13" id="KW-1185">Reference proteome</keyword>
<dbReference type="InterPro" id="IPR013087">
    <property type="entry name" value="Znf_C2H2_type"/>
</dbReference>
<dbReference type="CDD" id="cd07765">
    <property type="entry name" value="KRAB_A-box"/>
    <property type="match status" value="1"/>
</dbReference>
<feature type="domain" description="KRAB" evidence="11">
    <location>
        <begin position="39"/>
        <end position="110"/>
    </location>
</feature>
<dbReference type="InterPro" id="IPR036236">
    <property type="entry name" value="Znf_C2H2_sf"/>
</dbReference>
<dbReference type="AlphaFoldDB" id="A0AAD1RL01"/>
<dbReference type="Pfam" id="PF00096">
    <property type="entry name" value="zf-C2H2"/>
    <property type="match status" value="8"/>
</dbReference>
<dbReference type="GO" id="GO:0008270">
    <property type="term" value="F:zinc ion binding"/>
    <property type="evidence" value="ECO:0007669"/>
    <property type="project" value="UniProtKB-KW"/>
</dbReference>
<evidence type="ECO:0000256" key="1">
    <source>
        <dbReference type="ARBA" id="ARBA00004123"/>
    </source>
</evidence>
<dbReference type="InterPro" id="IPR050758">
    <property type="entry name" value="Znf_C2H2-type"/>
</dbReference>